<comment type="caution">
    <text evidence="7">The sequence shown here is derived from an EMBL/GenBank/DDBJ whole genome shotgun (WGS) entry which is preliminary data.</text>
</comment>
<evidence type="ECO:0000256" key="4">
    <source>
        <dbReference type="PIRSR" id="PIRSR001227-1"/>
    </source>
</evidence>
<keyword evidence="5" id="KW-0106">Calcium</keyword>
<dbReference type="InterPro" id="IPR002692">
    <property type="entry name" value="S45"/>
</dbReference>
<evidence type="ECO:0000256" key="2">
    <source>
        <dbReference type="ARBA" id="ARBA00022801"/>
    </source>
</evidence>
<dbReference type="Gene3D" id="1.10.439.10">
    <property type="entry name" value="Penicillin Amidohydrolase, domain 1"/>
    <property type="match status" value="1"/>
</dbReference>
<evidence type="ECO:0000256" key="1">
    <source>
        <dbReference type="ARBA" id="ARBA00006586"/>
    </source>
</evidence>
<dbReference type="InterPro" id="IPR023343">
    <property type="entry name" value="Penicillin_amidase_dom1"/>
</dbReference>
<evidence type="ECO:0000313" key="8">
    <source>
        <dbReference type="Proteomes" id="UP000265882"/>
    </source>
</evidence>
<dbReference type="GO" id="GO:0046872">
    <property type="term" value="F:metal ion binding"/>
    <property type="evidence" value="ECO:0007669"/>
    <property type="project" value="UniProtKB-KW"/>
</dbReference>
<dbReference type="Pfam" id="PF01804">
    <property type="entry name" value="Penicil_amidase"/>
    <property type="match status" value="1"/>
</dbReference>
<reference evidence="7 8" key="1">
    <citation type="journal article" date="2017" name="ISME J.">
        <title>Energy and carbon metabolisms in a deep terrestrial subsurface fluid microbial community.</title>
        <authorList>
            <person name="Momper L."/>
            <person name="Jungbluth S.P."/>
            <person name="Lee M.D."/>
            <person name="Amend J.P."/>
        </authorList>
    </citation>
    <scope>NUCLEOTIDE SEQUENCE [LARGE SCALE GENOMIC DNA]</scope>
    <source>
        <strain evidence="7">SURF_5</strain>
    </source>
</reference>
<keyword evidence="5" id="KW-0479">Metal-binding</keyword>
<dbReference type="PANTHER" id="PTHR34218">
    <property type="entry name" value="PEPTIDASE S45 PENICILLIN AMIDASE"/>
    <property type="match status" value="1"/>
</dbReference>
<dbReference type="CDD" id="cd03747">
    <property type="entry name" value="Ntn_PGA_like"/>
    <property type="match status" value="1"/>
</dbReference>
<organism evidence="7 8">
    <name type="scientific">Abyssobacteria bacterium (strain SURF_5)</name>
    <dbReference type="NCBI Taxonomy" id="2093360"/>
    <lineage>
        <taxon>Bacteria</taxon>
        <taxon>Pseudomonadati</taxon>
        <taxon>Candidatus Hydrogenedentota</taxon>
        <taxon>Candidatus Abyssobacteria</taxon>
    </lineage>
</organism>
<sequence>MFFPRVQNLLYLLICLPLLLLSAAPAAADQEQESEFLLSGEVLIHYDVFGVPHITASNDADLLFAQGYVTARDRLWQMEYNRRLVAGRLAEILGESYVEQDYEIRRLGLYRSSVATYETLSDEMKKLSIAFAAGVNHYVNTHQDHLPREFKDLGYVPEPWHPIDSTAIPRMMFWHLSGSLEEELMLAKLVDELGPDKALELVSSRPADPETHIRWRQAAEILPQAFGAHGFPILAALEDFSRGHGAARSIGSNNWVIDGTKSATGAPILANDPHLALLNPPIWHEAHLMGPGINVIGSTFPGVPGIIIGHNEHIAWGVTNVGYDVCDLYIEKRDPENNKNYLYKGESRPFRKVTEKIAYRSGGSMKKVERDILFTLHGPVVAEEENHVVSMRWTGHEPSTEFKYMYLLNRASNVAEFRDALNFYQVGAQNFVYADIDGNIFYQPTGKVPIRNGAPYLPLDGSSGECEWESYIPYDSLPSVLNPEEHFIATANARPVDEAYPFYIGYFFDIGYRVRRIKDLLSAKEKLTFEEVQAIQGDDYVLAAERLKPLLLEAIEAEKKLLPARTLQAAALIEQWDNYSTTDSAACTIFNKWLERIAFNALHDDLTDESFEYWASNPDIIVVLLVRSASPDELKFDWFDNARTERRETKNQIIARSLQEVLDDFSFRYGFQMKDWAWGKTHTTTLTHGMGKINASYNNGPHPRRGCNDTINNAGFPFFNKTFASGSGPSLRMAVELRPGVERAENVIPGGQCANPASPHYQDQLVNLWLRNKAHPMLFSREQLQNNLEGVLKLVPAESEETRSEK</sequence>
<dbReference type="Gene3D" id="2.30.120.10">
    <property type="match status" value="1"/>
</dbReference>
<feature type="signal peptide" evidence="6">
    <location>
        <begin position="1"/>
        <end position="28"/>
    </location>
</feature>
<gene>
    <name evidence="7" type="ORF">C4520_11150</name>
</gene>
<feature type="binding site" evidence="5">
    <location>
        <position position="183"/>
    </location>
    <ligand>
        <name>Ca(2+)</name>
        <dbReference type="ChEBI" id="CHEBI:29108"/>
    </ligand>
</feature>
<evidence type="ECO:0000313" key="7">
    <source>
        <dbReference type="EMBL" id="RJP20705.1"/>
    </source>
</evidence>
<dbReference type="AlphaFoldDB" id="A0A3A4NQF2"/>
<dbReference type="SUPFAM" id="SSF56235">
    <property type="entry name" value="N-terminal nucleophile aminohydrolases (Ntn hydrolases)"/>
    <property type="match status" value="1"/>
</dbReference>
<dbReference type="GO" id="GO:0016811">
    <property type="term" value="F:hydrolase activity, acting on carbon-nitrogen (but not peptide) bonds, in linear amides"/>
    <property type="evidence" value="ECO:0007669"/>
    <property type="project" value="InterPro"/>
</dbReference>
<dbReference type="InterPro" id="IPR029055">
    <property type="entry name" value="Ntn_hydrolases_N"/>
</dbReference>
<name>A0A3A4NQF2_ABYX5</name>
<dbReference type="GO" id="GO:0017000">
    <property type="term" value="P:antibiotic biosynthetic process"/>
    <property type="evidence" value="ECO:0007669"/>
    <property type="project" value="InterPro"/>
</dbReference>
<evidence type="ECO:0000256" key="3">
    <source>
        <dbReference type="ARBA" id="ARBA00023145"/>
    </source>
</evidence>
<evidence type="ECO:0000256" key="6">
    <source>
        <dbReference type="SAM" id="SignalP"/>
    </source>
</evidence>
<dbReference type="Gene3D" id="3.60.20.10">
    <property type="entry name" value="Glutamine Phosphoribosylpyrophosphate, subunit 1, domain 1"/>
    <property type="match status" value="1"/>
</dbReference>
<dbReference type="InterPro" id="IPR014395">
    <property type="entry name" value="Pen/GL7ACA/AHL_acylase"/>
</dbReference>
<accession>A0A3A4NQF2</accession>
<dbReference type="PANTHER" id="PTHR34218:SF4">
    <property type="entry name" value="ACYL-HOMOSERINE LACTONE ACYLASE QUIP"/>
    <property type="match status" value="1"/>
</dbReference>
<keyword evidence="2" id="KW-0378">Hydrolase</keyword>
<dbReference type="InterPro" id="IPR043147">
    <property type="entry name" value="Penicillin_amidase_A-knob"/>
</dbReference>
<comment type="cofactor">
    <cofactor evidence="5">
        <name>Ca(2+)</name>
        <dbReference type="ChEBI" id="CHEBI:29108"/>
    </cofactor>
    <text evidence="5">Binds 1 Ca(2+) ion per dimer.</text>
</comment>
<comment type="similarity">
    <text evidence="1">Belongs to the peptidase S45 family.</text>
</comment>
<feature type="active site" description="Nucleophile" evidence="4">
    <location>
        <position position="252"/>
    </location>
</feature>
<protein>
    <submittedName>
        <fullName evidence="7">Penicillin acylase family protein</fullName>
    </submittedName>
</protein>
<dbReference type="InterPro" id="IPR043146">
    <property type="entry name" value="Penicillin_amidase_N_B-knob"/>
</dbReference>
<feature type="chain" id="PRO_5017343165" evidence="6">
    <location>
        <begin position="29"/>
        <end position="806"/>
    </location>
</feature>
<keyword evidence="3" id="KW-0865">Zymogen</keyword>
<dbReference type="Gene3D" id="1.10.1400.10">
    <property type="match status" value="1"/>
</dbReference>
<dbReference type="Proteomes" id="UP000265882">
    <property type="component" value="Unassembled WGS sequence"/>
</dbReference>
<feature type="binding site" evidence="5">
    <location>
        <position position="324"/>
    </location>
    <ligand>
        <name>Ca(2+)</name>
        <dbReference type="ChEBI" id="CHEBI:29108"/>
    </ligand>
</feature>
<evidence type="ECO:0000256" key="5">
    <source>
        <dbReference type="PIRSR" id="PIRSR001227-2"/>
    </source>
</evidence>
<feature type="binding site" evidence="5">
    <location>
        <position position="327"/>
    </location>
    <ligand>
        <name>Ca(2+)</name>
        <dbReference type="ChEBI" id="CHEBI:29108"/>
    </ligand>
</feature>
<proteinExistence type="inferred from homology"/>
<dbReference type="EMBL" id="QZKU01000075">
    <property type="protein sequence ID" value="RJP20705.1"/>
    <property type="molecule type" value="Genomic_DNA"/>
</dbReference>
<dbReference type="PIRSF" id="PIRSF001227">
    <property type="entry name" value="Pen_acylase"/>
    <property type="match status" value="1"/>
</dbReference>
<keyword evidence="6" id="KW-0732">Signal</keyword>